<dbReference type="InterPro" id="IPR012337">
    <property type="entry name" value="RNaseH-like_sf"/>
</dbReference>
<reference evidence="1" key="1">
    <citation type="submission" date="2021-03" db="EMBL/GenBank/DDBJ databases">
        <title>Draft genome sequence of rust myrtle Austropuccinia psidii MF-1, a brazilian biotype.</title>
        <authorList>
            <person name="Quecine M.C."/>
            <person name="Pachon D.M.R."/>
            <person name="Bonatelli M.L."/>
            <person name="Correr F.H."/>
            <person name="Franceschini L.M."/>
            <person name="Leite T.F."/>
            <person name="Margarido G.R.A."/>
            <person name="Almeida C.A."/>
            <person name="Ferrarezi J.A."/>
            <person name="Labate C.A."/>
        </authorList>
    </citation>
    <scope>NUCLEOTIDE SEQUENCE</scope>
    <source>
        <strain evidence="1">MF-1</strain>
    </source>
</reference>
<dbReference type="AlphaFoldDB" id="A0A9Q3HMV2"/>
<gene>
    <name evidence="1" type="ORF">O181_048314</name>
</gene>
<evidence type="ECO:0000313" key="2">
    <source>
        <dbReference type="Proteomes" id="UP000765509"/>
    </source>
</evidence>
<dbReference type="InterPro" id="IPR036397">
    <property type="entry name" value="RNaseH_sf"/>
</dbReference>
<dbReference type="Proteomes" id="UP000765509">
    <property type="component" value="Unassembled WGS sequence"/>
</dbReference>
<keyword evidence="2" id="KW-1185">Reference proteome</keyword>
<accession>A0A9Q3HMV2</accession>
<sequence length="103" mass="12081">MIIQIQKPKFSWEIVHMAWVAALRSGGDRSFNECLLLAGRYRKTPIFLLFHKDDTARDSAIMIWNRIIGHASLFQNIISDRDIKFTSELWESLHKLFGTKLEF</sequence>
<dbReference type="Gene3D" id="3.30.420.10">
    <property type="entry name" value="Ribonuclease H-like superfamily/Ribonuclease H"/>
    <property type="match status" value="1"/>
</dbReference>
<evidence type="ECO:0008006" key="3">
    <source>
        <dbReference type="Google" id="ProtNLM"/>
    </source>
</evidence>
<protein>
    <recommendedName>
        <fullName evidence="3">Integrase catalytic domain-containing protein</fullName>
    </recommendedName>
</protein>
<dbReference type="GO" id="GO:0003676">
    <property type="term" value="F:nucleic acid binding"/>
    <property type="evidence" value="ECO:0007669"/>
    <property type="project" value="InterPro"/>
</dbReference>
<evidence type="ECO:0000313" key="1">
    <source>
        <dbReference type="EMBL" id="MBW0508599.1"/>
    </source>
</evidence>
<organism evidence="1 2">
    <name type="scientific">Austropuccinia psidii MF-1</name>
    <dbReference type="NCBI Taxonomy" id="1389203"/>
    <lineage>
        <taxon>Eukaryota</taxon>
        <taxon>Fungi</taxon>
        <taxon>Dikarya</taxon>
        <taxon>Basidiomycota</taxon>
        <taxon>Pucciniomycotina</taxon>
        <taxon>Pucciniomycetes</taxon>
        <taxon>Pucciniales</taxon>
        <taxon>Sphaerophragmiaceae</taxon>
        <taxon>Austropuccinia</taxon>
    </lineage>
</organism>
<comment type="caution">
    <text evidence="1">The sequence shown here is derived from an EMBL/GenBank/DDBJ whole genome shotgun (WGS) entry which is preliminary data.</text>
</comment>
<name>A0A9Q3HMV2_9BASI</name>
<dbReference type="SUPFAM" id="SSF53098">
    <property type="entry name" value="Ribonuclease H-like"/>
    <property type="match status" value="1"/>
</dbReference>
<proteinExistence type="predicted"/>
<dbReference type="EMBL" id="AVOT02020423">
    <property type="protein sequence ID" value="MBW0508599.1"/>
    <property type="molecule type" value="Genomic_DNA"/>
</dbReference>